<feature type="compositionally biased region" description="Basic and acidic residues" evidence="1">
    <location>
        <begin position="71"/>
        <end position="94"/>
    </location>
</feature>
<gene>
    <name evidence="2" type="ORF">BGAL_0015g00200</name>
</gene>
<comment type="caution">
    <text evidence="2">The sequence shown here is derived from an EMBL/GenBank/DDBJ whole genome shotgun (WGS) entry which is preliminary data.</text>
</comment>
<sequence length="121" mass="13084">MSSNNNNNNNNGKGTGKVDQHGPFFADIRSSSENGELVLDDPKKTGSLKKPQKTSSTRTGNTSTGKPVTQIKDDTDSNSDRRRANRNDAYKDLTGHYPSSSDSDKVVKGKGKGKGKEKAKR</sequence>
<keyword evidence="3" id="KW-1185">Reference proteome</keyword>
<evidence type="ECO:0000256" key="1">
    <source>
        <dbReference type="SAM" id="MobiDB-lite"/>
    </source>
</evidence>
<feature type="compositionally biased region" description="Basic residues" evidence="1">
    <location>
        <begin position="108"/>
        <end position="121"/>
    </location>
</feature>
<evidence type="ECO:0000313" key="3">
    <source>
        <dbReference type="Proteomes" id="UP000308671"/>
    </source>
</evidence>
<proteinExistence type="predicted"/>
<dbReference type="EMBL" id="PQXL01000015">
    <property type="protein sequence ID" value="THV55035.1"/>
    <property type="molecule type" value="Genomic_DNA"/>
</dbReference>
<reference evidence="2 3" key="1">
    <citation type="submission" date="2017-12" db="EMBL/GenBank/DDBJ databases">
        <title>Comparative genomics of Botrytis spp.</title>
        <authorList>
            <person name="Valero-Jimenez C.A."/>
            <person name="Tapia P."/>
            <person name="Veloso J."/>
            <person name="Silva-Moreno E."/>
            <person name="Staats M."/>
            <person name="Valdes J.H."/>
            <person name="Van Kan J.A.L."/>
        </authorList>
    </citation>
    <scope>NUCLEOTIDE SEQUENCE [LARGE SCALE GENOMIC DNA]</scope>
    <source>
        <strain evidence="2 3">MUCL435</strain>
    </source>
</reference>
<feature type="compositionally biased region" description="Low complexity" evidence="1">
    <location>
        <begin position="1"/>
        <end position="11"/>
    </location>
</feature>
<dbReference type="AlphaFoldDB" id="A0A4S8REM5"/>
<evidence type="ECO:0000313" key="2">
    <source>
        <dbReference type="EMBL" id="THV55035.1"/>
    </source>
</evidence>
<feature type="region of interest" description="Disordered" evidence="1">
    <location>
        <begin position="1"/>
        <end position="121"/>
    </location>
</feature>
<feature type="compositionally biased region" description="Low complexity" evidence="1">
    <location>
        <begin position="54"/>
        <end position="65"/>
    </location>
</feature>
<dbReference type="Proteomes" id="UP000308671">
    <property type="component" value="Unassembled WGS sequence"/>
</dbReference>
<name>A0A4S8REM5_9HELO</name>
<organism evidence="2 3">
    <name type="scientific">Botrytis galanthina</name>
    <dbReference type="NCBI Taxonomy" id="278940"/>
    <lineage>
        <taxon>Eukaryota</taxon>
        <taxon>Fungi</taxon>
        <taxon>Dikarya</taxon>
        <taxon>Ascomycota</taxon>
        <taxon>Pezizomycotina</taxon>
        <taxon>Leotiomycetes</taxon>
        <taxon>Helotiales</taxon>
        <taxon>Sclerotiniaceae</taxon>
        <taxon>Botrytis</taxon>
    </lineage>
</organism>
<accession>A0A4S8REM5</accession>
<protein>
    <submittedName>
        <fullName evidence="2">Uncharacterized protein</fullName>
    </submittedName>
</protein>